<feature type="compositionally biased region" description="Basic residues" evidence="1">
    <location>
        <begin position="166"/>
        <end position="178"/>
    </location>
</feature>
<evidence type="ECO:0000256" key="1">
    <source>
        <dbReference type="SAM" id="MobiDB-lite"/>
    </source>
</evidence>
<evidence type="ECO:0000313" key="2">
    <source>
        <dbReference type="EMBL" id="PAV92511.1"/>
    </source>
</evidence>
<feature type="compositionally biased region" description="Polar residues" evidence="1">
    <location>
        <begin position="240"/>
        <end position="250"/>
    </location>
</feature>
<evidence type="ECO:0000313" key="3">
    <source>
        <dbReference type="Proteomes" id="UP000218231"/>
    </source>
</evidence>
<keyword evidence="3" id="KW-1185">Reference proteome</keyword>
<feature type="region of interest" description="Disordered" evidence="1">
    <location>
        <begin position="1"/>
        <end position="30"/>
    </location>
</feature>
<protein>
    <submittedName>
        <fullName evidence="2">Uncharacterized protein</fullName>
    </submittedName>
</protein>
<gene>
    <name evidence="2" type="ORF">WR25_23180</name>
</gene>
<reference evidence="2 3" key="1">
    <citation type="journal article" date="2017" name="Curr. Biol.">
        <title>Genome architecture and evolution of a unichromosomal asexual nematode.</title>
        <authorList>
            <person name="Fradin H."/>
            <person name="Zegar C."/>
            <person name="Gutwein M."/>
            <person name="Lucas J."/>
            <person name="Kovtun M."/>
            <person name="Corcoran D."/>
            <person name="Baugh L.R."/>
            <person name="Kiontke K."/>
            <person name="Gunsalus K."/>
            <person name="Fitch D.H."/>
            <person name="Piano F."/>
        </authorList>
    </citation>
    <scope>NUCLEOTIDE SEQUENCE [LARGE SCALE GENOMIC DNA]</scope>
    <source>
        <strain evidence="2">PF1309</strain>
    </source>
</reference>
<name>A0A2A2M1V3_9BILA</name>
<feature type="region of interest" description="Disordered" evidence="1">
    <location>
        <begin position="220"/>
        <end position="276"/>
    </location>
</feature>
<dbReference type="Proteomes" id="UP000218231">
    <property type="component" value="Unassembled WGS sequence"/>
</dbReference>
<organism evidence="2 3">
    <name type="scientific">Diploscapter pachys</name>
    <dbReference type="NCBI Taxonomy" id="2018661"/>
    <lineage>
        <taxon>Eukaryota</taxon>
        <taxon>Metazoa</taxon>
        <taxon>Ecdysozoa</taxon>
        <taxon>Nematoda</taxon>
        <taxon>Chromadorea</taxon>
        <taxon>Rhabditida</taxon>
        <taxon>Rhabditina</taxon>
        <taxon>Rhabditomorpha</taxon>
        <taxon>Rhabditoidea</taxon>
        <taxon>Rhabditidae</taxon>
        <taxon>Diploscapter</taxon>
    </lineage>
</organism>
<proteinExistence type="predicted"/>
<accession>A0A2A2M1V3</accession>
<feature type="compositionally biased region" description="Basic and acidic residues" evidence="1">
    <location>
        <begin position="1"/>
        <end position="13"/>
    </location>
</feature>
<dbReference type="EMBL" id="LIAE01006169">
    <property type="protein sequence ID" value="PAV92511.1"/>
    <property type="molecule type" value="Genomic_DNA"/>
</dbReference>
<dbReference type="AlphaFoldDB" id="A0A2A2M1V3"/>
<feature type="region of interest" description="Disordered" evidence="1">
    <location>
        <begin position="166"/>
        <end position="198"/>
    </location>
</feature>
<comment type="caution">
    <text evidence="2">The sequence shown here is derived from an EMBL/GenBank/DDBJ whole genome shotgun (WGS) entry which is preliminary data.</text>
</comment>
<sequence length="276" mass="30657">MGRIADRPIDRARQGGVRHAARPPPLVRGRDPAAERMVAGEAELAAGAALLPFEDYPADRLRKRRMPQPVEHHLRDRALPLGIVARLVQHARRHAVERPRPIFRAPGEAERPRRGIGQGGERDGVIIRLGILGRQVDERDRLDVRHLSGGHDVAWGQSNRLMRLRDRRRVRHYPRRHADRQQGGDGQHGAQPKGVGGRAAVIRRSHYGCVCFALGPEAIRRPLAPSSSSPRRRGSRRANVANQAGRSASLDSRLRRNDGNGSDVPYCSGRKSGTDR</sequence>